<reference evidence="9" key="1">
    <citation type="submission" date="2018-05" db="EMBL/GenBank/DDBJ databases">
        <authorList>
            <person name="Lanie J.A."/>
            <person name="Ng W.-L."/>
            <person name="Kazmierczak K.M."/>
            <person name="Andrzejewski T.M."/>
            <person name="Davidsen T.M."/>
            <person name="Wayne K.J."/>
            <person name="Tettelin H."/>
            <person name="Glass J.I."/>
            <person name="Rusch D."/>
            <person name="Podicherti R."/>
            <person name="Tsui H.-C.T."/>
            <person name="Winkler M.E."/>
        </authorList>
    </citation>
    <scope>NUCLEOTIDE SEQUENCE</scope>
</reference>
<dbReference type="Pfam" id="PF13458">
    <property type="entry name" value="Peripla_BP_6"/>
    <property type="match status" value="2"/>
</dbReference>
<gene>
    <name evidence="9" type="ORF">METZ01_LOCUS101653</name>
</gene>
<dbReference type="CDD" id="cd06346">
    <property type="entry name" value="PBP1_ABC_ligand_binding-like"/>
    <property type="match status" value="1"/>
</dbReference>
<dbReference type="PANTHER" id="PTHR30483">
    <property type="entry name" value="LEUCINE-SPECIFIC-BINDING PROTEIN"/>
    <property type="match status" value="1"/>
</dbReference>
<dbReference type="InterPro" id="IPR028082">
    <property type="entry name" value="Peripla_BP_I"/>
</dbReference>
<dbReference type="PRINTS" id="PR00248">
    <property type="entry name" value="GPCRMGR"/>
</dbReference>
<evidence type="ECO:0000256" key="1">
    <source>
        <dbReference type="ARBA" id="ARBA00004141"/>
    </source>
</evidence>
<dbReference type="InterPro" id="IPR028081">
    <property type="entry name" value="Leu-bd"/>
</dbReference>
<dbReference type="InterPro" id="IPR000337">
    <property type="entry name" value="GPCR_3"/>
</dbReference>
<dbReference type="SUPFAM" id="SSF53850">
    <property type="entry name" value="Periplasmic binding protein-like II"/>
    <property type="match status" value="2"/>
</dbReference>
<dbReference type="PANTHER" id="PTHR30483:SF6">
    <property type="entry name" value="PERIPLASMIC BINDING PROTEIN OF ABC TRANSPORTER FOR NATURAL AMINO ACIDS"/>
    <property type="match status" value="1"/>
</dbReference>
<protein>
    <recommendedName>
        <fullName evidence="8">Solute-binding protein family 3/N-terminal domain-containing protein</fullName>
    </recommendedName>
</protein>
<organism evidence="9">
    <name type="scientific">marine metagenome</name>
    <dbReference type="NCBI Taxonomy" id="408172"/>
    <lineage>
        <taxon>unclassified sequences</taxon>
        <taxon>metagenomes</taxon>
        <taxon>ecological metagenomes</taxon>
    </lineage>
</organism>
<evidence type="ECO:0000313" key="9">
    <source>
        <dbReference type="EMBL" id="SVA48799.1"/>
    </source>
</evidence>
<dbReference type="InterPro" id="IPR051010">
    <property type="entry name" value="BCAA_transport"/>
</dbReference>
<dbReference type="GO" id="GO:0004930">
    <property type="term" value="F:G protein-coupled receptor activity"/>
    <property type="evidence" value="ECO:0007669"/>
    <property type="project" value="InterPro"/>
</dbReference>
<dbReference type="SMART" id="SM00062">
    <property type="entry name" value="PBPb"/>
    <property type="match status" value="1"/>
</dbReference>
<dbReference type="PROSITE" id="PS51257">
    <property type="entry name" value="PROKAR_LIPOPROTEIN"/>
    <property type="match status" value="1"/>
</dbReference>
<dbReference type="SUPFAM" id="SSF53822">
    <property type="entry name" value="Periplasmic binding protein-like I"/>
    <property type="match status" value="2"/>
</dbReference>
<evidence type="ECO:0000256" key="5">
    <source>
        <dbReference type="ARBA" id="ARBA00023136"/>
    </source>
</evidence>
<name>A0A381W8C1_9ZZZZ</name>
<evidence type="ECO:0000256" key="7">
    <source>
        <dbReference type="ARBA" id="ARBA00023180"/>
    </source>
</evidence>
<feature type="domain" description="Solute-binding protein family 3/N-terminal" evidence="8">
    <location>
        <begin position="10"/>
        <end position="220"/>
    </location>
</feature>
<evidence type="ECO:0000259" key="8">
    <source>
        <dbReference type="SMART" id="SM00062"/>
    </source>
</evidence>
<evidence type="ECO:0000256" key="4">
    <source>
        <dbReference type="ARBA" id="ARBA00022989"/>
    </source>
</evidence>
<dbReference type="Gene3D" id="3.40.190.10">
    <property type="entry name" value="Periplasmic binding protein-like II"/>
    <property type="match status" value="3"/>
</dbReference>
<evidence type="ECO:0000256" key="2">
    <source>
        <dbReference type="ARBA" id="ARBA00022692"/>
    </source>
</evidence>
<keyword evidence="4" id="KW-1133">Transmembrane helix</keyword>
<accession>A0A381W8C1</accession>
<dbReference type="AlphaFoldDB" id="A0A381W8C1"/>
<proteinExistence type="predicted"/>
<keyword evidence="5" id="KW-0472">Membrane</keyword>
<sequence length="1053" mass="104943">MFEKKMIAMMLTLSMLAAAFAGCLGGDDEPEEDWALTPAPDVSAVYVTSDWDPIIPNLNDGTMCEAILSTMTITVAREEVVDFTRGYYTSSQGVIGGSSAAAISSVADLNAAGTTIALQSGTTSDLYAADNLGAATIVAFADFPSVIAAVDNGDADYALGDAPVLALAGTILAVFSDENYGIAVAEDDNGELLDALNVAISAVIDSGEHDLIAGAWDLAAPIVDDTTADTATAYPTPTEGSTLTAVLESGDLRFCSDTSYPPFENLDADGNAEGFSVDLGNAIVDEIAAHYMGTANPTYVPPVVAGCTDSTAANYNSAANSDDGSCVAATTKIGLLNPMTGPIAVYAPPFTVAAQMAIDDLNAAGGNFELVEADSGCDGTVAATAAQSLVDAGVIGVAGAACSGASMAANAVLNAAGVVQVSYASTNPGLSDSTAYPGFWRVVPSDAIQGPAMADMVTAAGATNPALLHMTNDYGSGLADAFEGAWGATNLCTKIGYEDTTTEFAAQVQAIADAGCSSVVMVTYSTDGAAILETMAVLGLSVPVFGGDGMADSAFLDDFSAPGAANGVQATKPRAGSSAGDFNDRCAADTTCAGGIYTAETYDAVMMIGAAANMDGDDMASHLNMVGTAYAGASGTHTFTADGDVGGAGYDICRFDALSSTDVYFSCRSYWTLEGGIAASEFTGTTVKIGFLNPMTGPIAVYAPGFTAAAAISIQLANIAGYGSGLQFELVMADSGCDGTVAATAAQTLIDAGVVAVAGAACSGASMAANAVLSAAGIPMISYASTNPGLSDATAYPDFFRVVPSDALQGPALSAVVGDGGSTNPALLYMTNDYGSGFADSFEAAWGGSDFLCTKQGYADTATDFSAQVQAVIDGGCDSVVLISYAADGAQIIEDLATAGFTGSIYGGDGIAEEGLCVSMASNATCAGVVATKPASATPNERSMAFAALCGAIPDCAGGIYTAEAFDALAIIGFSIAALASSPPGTPLSAMIAAVGNGFVGASGIHTFAANGDVGGNGYCIGDFTVTDGVASFDCNRHISVSGNGDTGPITDA</sequence>
<dbReference type="Pfam" id="PF00497">
    <property type="entry name" value="SBP_bac_3"/>
    <property type="match status" value="1"/>
</dbReference>
<dbReference type="GO" id="GO:0016020">
    <property type="term" value="C:membrane"/>
    <property type="evidence" value="ECO:0007669"/>
    <property type="project" value="UniProtKB-SubCell"/>
</dbReference>
<evidence type="ECO:0000256" key="3">
    <source>
        <dbReference type="ARBA" id="ARBA00022729"/>
    </source>
</evidence>
<dbReference type="CDD" id="cd13530">
    <property type="entry name" value="PBP2_peptides_like"/>
    <property type="match status" value="1"/>
</dbReference>
<keyword evidence="7" id="KW-0325">Glycoprotein</keyword>
<keyword evidence="3" id="KW-0732">Signal</keyword>
<dbReference type="EMBL" id="UINC01011020">
    <property type="protein sequence ID" value="SVA48799.1"/>
    <property type="molecule type" value="Genomic_DNA"/>
</dbReference>
<keyword evidence="6" id="KW-0675">Receptor</keyword>
<dbReference type="Gene3D" id="3.40.50.2300">
    <property type="match status" value="4"/>
</dbReference>
<comment type="subcellular location">
    <subcellularLocation>
        <location evidence="1">Membrane</location>
        <topology evidence="1">Multi-pass membrane protein</topology>
    </subcellularLocation>
</comment>
<dbReference type="InterPro" id="IPR001638">
    <property type="entry name" value="Solute-binding_3/MltF_N"/>
</dbReference>
<keyword evidence="2" id="KW-0812">Transmembrane</keyword>
<evidence type="ECO:0000256" key="6">
    <source>
        <dbReference type="ARBA" id="ARBA00023170"/>
    </source>
</evidence>